<organism evidence="2">
    <name type="scientific">Virus NIOZ-UU157</name>
    <dbReference type="NCBI Taxonomy" id="2763269"/>
    <lineage>
        <taxon>Viruses</taxon>
    </lineage>
</organism>
<protein>
    <submittedName>
        <fullName evidence="2">Uncharacterized protein</fullName>
    </submittedName>
</protein>
<evidence type="ECO:0000313" key="2">
    <source>
        <dbReference type="EMBL" id="QPI16396.1"/>
    </source>
</evidence>
<reference evidence="2" key="1">
    <citation type="submission" date="2020-08" db="EMBL/GenBank/DDBJ databases">
        <title>Bridging the membrane lipid divide: bacteria of the FCB group superphylum have the potential to synthesize archaeal ether lipids.</title>
        <authorList>
            <person name="Villanueva L."/>
            <person name="von Meijenfeldt F.A.B."/>
            <person name="Westbye A.B."/>
            <person name="Yadav S."/>
            <person name="Hopmans E.C."/>
            <person name="Dutilh B.E."/>
            <person name="Sinninghe Damste J.S."/>
        </authorList>
    </citation>
    <scope>NUCLEOTIDE SEQUENCE</scope>
    <source>
        <strain evidence="2">NIOZ-UU157</strain>
    </source>
</reference>
<feature type="region of interest" description="Disordered" evidence="1">
    <location>
        <begin position="117"/>
        <end position="147"/>
    </location>
</feature>
<dbReference type="EMBL" id="MW030560">
    <property type="protein sequence ID" value="QPI16396.1"/>
    <property type="molecule type" value="Genomic_DNA"/>
</dbReference>
<name>A0A7S9SU46_9VIRU</name>
<evidence type="ECO:0000256" key="1">
    <source>
        <dbReference type="SAM" id="MobiDB-lite"/>
    </source>
</evidence>
<sequence>MVIQQLQKSLQDEYAVAQKYYSILSAINNLGLTKREIELVAFTAVKGTISYANTRTQFCEKYGTTTATINNIVSKLKKLGIFVKQLGKVKVNPIIVVDFKKNLNLVVKIVHNEEAQRHDSEGVDSQKDVNKDGDIRESDKSSDITSV</sequence>
<accession>A0A7S9SU46</accession>
<gene>
    <name evidence="2" type="ORF">NIOZUU157_00287</name>
</gene>
<proteinExistence type="predicted"/>